<feature type="region of interest" description="Disordered" evidence="1">
    <location>
        <begin position="15"/>
        <end position="34"/>
    </location>
</feature>
<organism evidence="2 3">
    <name type="scientific">Tanacetum coccineum</name>
    <dbReference type="NCBI Taxonomy" id="301880"/>
    <lineage>
        <taxon>Eukaryota</taxon>
        <taxon>Viridiplantae</taxon>
        <taxon>Streptophyta</taxon>
        <taxon>Embryophyta</taxon>
        <taxon>Tracheophyta</taxon>
        <taxon>Spermatophyta</taxon>
        <taxon>Magnoliopsida</taxon>
        <taxon>eudicotyledons</taxon>
        <taxon>Gunneridae</taxon>
        <taxon>Pentapetalae</taxon>
        <taxon>asterids</taxon>
        <taxon>campanulids</taxon>
        <taxon>Asterales</taxon>
        <taxon>Asteraceae</taxon>
        <taxon>Asteroideae</taxon>
        <taxon>Anthemideae</taxon>
        <taxon>Anthemidinae</taxon>
        <taxon>Tanacetum</taxon>
    </lineage>
</organism>
<evidence type="ECO:0000313" key="3">
    <source>
        <dbReference type="Proteomes" id="UP001151760"/>
    </source>
</evidence>
<sequence length="113" mass="12519">MGLLRHAINISPQGMKFSRHAANSETSKDDSSVMEEKLCIQSPSECLKKKRNLNTSAKLAQARPDKYYGEADMLNDTSGSESPEELLRGWYVEGQIMSGVISPVLAQRCQETV</sequence>
<proteinExistence type="predicted"/>
<accession>A0ABQ5C929</accession>
<reference evidence="2" key="2">
    <citation type="submission" date="2022-01" db="EMBL/GenBank/DDBJ databases">
        <authorList>
            <person name="Yamashiro T."/>
            <person name="Shiraishi A."/>
            <person name="Satake H."/>
            <person name="Nakayama K."/>
        </authorList>
    </citation>
    <scope>NUCLEOTIDE SEQUENCE</scope>
</reference>
<dbReference type="Proteomes" id="UP001151760">
    <property type="component" value="Unassembled WGS sequence"/>
</dbReference>
<name>A0ABQ5C929_9ASTR</name>
<protein>
    <submittedName>
        <fullName evidence="2">Uncharacterized protein</fullName>
    </submittedName>
</protein>
<keyword evidence="3" id="KW-1185">Reference proteome</keyword>
<evidence type="ECO:0000313" key="2">
    <source>
        <dbReference type="EMBL" id="GJT23546.1"/>
    </source>
</evidence>
<reference evidence="2" key="1">
    <citation type="journal article" date="2022" name="Int. J. Mol. Sci.">
        <title>Draft Genome of Tanacetum Coccineum: Genomic Comparison of Closely Related Tanacetum-Family Plants.</title>
        <authorList>
            <person name="Yamashiro T."/>
            <person name="Shiraishi A."/>
            <person name="Nakayama K."/>
            <person name="Satake H."/>
        </authorList>
    </citation>
    <scope>NUCLEOTIDE SEQUENCE</scope>
</reference>
<comment type="caution">
    <text evidence="2">The sequence shown here is derived from an EMBL/GenBank/DDBJ whole genome shotgun (WGS) entry which is preliminary data.</text>
</comment>
<evidence type="ECO:0000256" key="1">
    <source>
        <dbReference type="SAM" id="MobiDB-lite"/>
    </source>
</evidence>
<dbReference type="EMBL" id="BQNB010014064">
    <property type="protein sequence ID" value="GJT23546.1"/>
    <property type="molecule type" value="Genomic_DNA"/>
</dbReference>
<gene>
    <name evidence="2" type="ORF">Tco_0893483</name>
</gene>